<gene>
    <name evidence="6" type="ORF">CC1G_15236</name>
</gene>
<keyword evidence="2 4" id="KW-0863">Zinc-finger</keyword>
<dbReference type="SUPFAM" id="SSF144232">
    <property type="entry name" value="HIT/MYND zinc finger-like"/>
    <property type="match status" value="1"/>
</dbReference>
<dbReference type="GO" id="GO:0008270">
    <property type="term" value="F:zinc ion binding"/>
    <property type="evidence" value="ECO:0007669"/>
    <property type="project" value="UniProtKB-KW"/>
</dbReference>
<dbReference type="VEuPathDB" id="FungiDB:CC1G_15236"/>
<evidence type="ECO:0000256" key="2">
    <source>
        <dbReference type="ARBA" id="ARBA00022771"/>
    </source>
</evidence>
<keyword evidence="1" id="KW-0479">Metal-binding</keyword>
<dbReference type="Gene3D" id="6.10.140.2220">
    <property type="match status" value="1"/>
</dbReference>
<comment type="caution">
    <text evidence="6">The sequence shown here is derived from an EMBL/GenBank/DDBJ whole genome shotgun (WGS) entry which is preliminary data.</text>
</comment>
<evidence type="ECO:0000256" key="4">
    <source>
        <dbReference type="PROSITE-ProRule" id="PRU00134"/>
    </source>
</evidence>
<dbReference type="AlphaFoldDB" id="D6RQ61"/>
<protein>
    <recommendedName>
        <fullName evidence="5">MYND-type domain-containing protein</fullName>
    </recommendedName>
</protein>
<keyword evidence="7" id="KW-1185">Reference proteome</keyword>
<keyword evidence="3" id="KW-0862">Zinc</keyword>
<dbReference type="Pfam" id="PF01753">
    <property type="entry name" value="zf-MYND"/>
    <property type="match status" value="1"/>
</dbReference>
<dbReference type="GeneID" id="9379990"/>
<name>D6RQ61_COPC7</name>
<dbReference type="EMBL" id="AACS02000010">
    <property type="protein sequence ID" value="EFI26834.1"/>
    <property type="molecule type" value="Genomic_DNA"/>
</dbReference>
<dbReference type="InterPro" id="IPR002893">
    <property type="entry name" value="Znf_MYND"/>
</dbReference>
<evidence type="ECO:0000256" key="1">
    <source>
        <dbReference type="ARBA" id="ARBA00022723"/>
    </source>
</evidence>
<dbReference type="OrthoDB" id="341421at2759"/>
<accession>D6RQ61</accession>
<evidence type="ECO:0000259" key="5">
    <source>
        <dbReference type="PROSITE" id="PS50865"/>
    </source>
</evidence>
<evidence type="ECO:0000313" key="7">
    <source>
        <dbReference type="Proteomes" id="UP000001861"/>
    </source>
</evidence>
<feature type="domain" description="MYND-type" evidence="5">
    <location>
        <begin position="407"/>
        <end position="440"/>
    </location>
</feature>
<dbReference type="PROSITE" id="PS50865">
    <property type="entry name" value="ZF_MYND_2"/>
    <property type="match status" value="1"/>
</dbReference>
<proteinExistence type="predicted"/>
<dbReference type="KEGG" id="cci:CC1G_15236"/>
<organism evidence="6 7">
    <name type="scientific">Coprinopsis cinerea (strain Okayama-7 / 130 / ATCC MYA-4618 / FGSC 9003)</name>
    <name type="common">Inky cap fungus</name>
    <name type="synonym">Hormographiella aspergillata</name>
    <dbReference type="NCBI Taxonomy" id="240176"/>
    <lineage>
        <taxon>Eukaryota</taxon>
        <taxon>Fungi</taxon>
        <taxon>Dikarya</taxon>
        <taxon>Basidiomycota</taxon>
        <taxon>Agaricomycotina</taxon>
        <taxon>Agaricomycetes</taxon>
        <taxon>Agaricomycetidae</taxon>
        <taxon>Agaricales</taxon>
        <taxon>Agaricineae</taxon>
        <taxon>Psathyrellaceae</taxon>
        <taxon>Coprinopsis</taxon>
    </lineage>
</organism>
<dbReference type="HOGENOM" id="CLU_470095_0_0_1"/>
<evidence type="ECO:0000313" key="6">
    <source>
        <dbReference type="EMBL" id="EFI26834.1"/>
    </source>
</evidence>
<dbReference type="InParanoid" id="D6RQ61"/>
<dbReference type="RefSeq" id="XP_002910328.1">
    <property type="nucleotide sequence ID" value="XM_002910282.1"/>
</dbReference>
<sequence length="642" mass="72202">MGDVPSLKLLFKSITAKNFVVSALEAALAHLEAPISTERSASPDFMDQVERVGISLDLLLACLAHGKRTKSLKQSTVTTLLPRFDALISVLSAFVECCLNLPSNIPFLFYPDAAIGRACKVLCVLMITDDALEQAAYSSPSAIRLVLRLWSARVHNGGVYVSFSDAIDPNDVLNLYLSDDHGQDVLLHYLLSSPRPVIRSFTRALVLRVKHIGEYAVETDSTEFPAPGTERPWLNFRSGAKTLMLQPAIFPYLAKEGLIQAWARSLLVSVGCSRSHLVLDHFLDLFMFATTVNRGIALREVLCTPLLHVVFESLARFRRGDNRVALFKAQFLAERLANIVFHPWLVVPFWEALNPNLPSLAPLARRSPIRENWDHLVRAVVRAADQTLIEFASKHEMTPQRDKSNPATSRGKTCSACHWVNYCSQACQRADWDRRHRTECASMRRCYIDDKLGGARYTFTMRYFQTQCIMSGPPPVIDDLDESPVLIVDNTRNDTTYRSVCLPLAHYRAYRLRTPYPAIEARVDGIVDDFIASRKPSMLIEAGFLHSSKTTIALLLRLERIGPEGVEGDRIWDMWKVCDSIPRLVTGGWEGLFPAFYDKAPMVVPGQYTEEELKERENRMNSLHEGLSAIAFRPNQEPTVLN</sequence>
<reference evidence="6 7" key="1">
    <citation type="journal article" date="2010" name="Proc. Natl. Acad. Sci. U.S.A.">
        <title>Insights into evolution of multicellular fungi from the assembled chromosomes of the mushroom Coprinopsis cinerea (Coprinus cinereus).</title>
        <authorList>
            <person name="Stajich J.E."/>
            <person name="Wilke S.K."/>
            <person name="Ahren D."/>
            <person name="Au C.H."/>
            <person name="Birren B.W."/>
            <person name="Borodovsky M."/>
            <person name="Burns C."/>
            <person name="Canback B."/>
            <person name="Casselton L.A."/>
            <person name="Cheng C.K."/>
            <person name="Deng J."/>
            <person name="Dietrich F.S."/>
            <person name="Fargo D.C."/>
            <person name="Farman M.L."/>
            <person name="Gathman A.C."/>
            <person name="Goldberg J."/>
            <person name="Guigo R."/>
            <person name="Hoegger P.J."/>
            <person name="Hooker J.B."/>
            <person name="Huggins A."/>
            <person name="James T.Y."/>
            <person name="Kamada T."/>
            <person name="Kilaru S."/>
            <person name="Kodira C."/>
            <person name="Kues U."/>
            <person name="Kupfer D."/>
            <person name="Kwan H.S."/>
            <person name="Lomsadze A."/>
            <person name="Li W."/>
            <person name="Lilly W.W."/>
            <person name="Ma L.J."/>
            <person name="Mackey A.J."/>
            <person name="Manning G."/>
            <person name="Martin F."/>
            <person name="Muraguchi H."/>
            <person name="Natvig D.O."/>
            <person name="Palmerini H."/>
            <person name="Ramesh M.A."/>
            <person name="Rehmeyer C.J."/>
            <person name="Roe B.A."/>
            <person name="Shenoy N."/>
            <person name="Stanke M."/>
            <person name="Ter-Hovhannisyan V."/>
            <person name="Tunlid A."/>
            <person name="Velagapudi R."/>
            <person name="Vision T.J."/>
            <person name="Zeng Q."/>
            <person name="Zolan M.E."/>
            <person name="Pukkila P.J."/>
        </authorList>
    </citation>
    <scope>NUCLEOTIDE SEQUENCE [LARGE SCALE GENOMIC DNA]</scope>
    <source>
        <strain evidence="7">Okayama-7 / 130 / ATCC MYA-4618 / FGSC 9003</strain>
    </source>
</reference>
<evidence type="ECO:0000256" key="3">
    <source>
        <dbReference type="ARBA" id="ARBA00022833"/>
    </source>
</evidence>
<dbReference type="Proteomes" id="UP000001861">
    <property type="component" value="Unassembled WGS sequence"/>
</dbReference>